<dbReference type="AlphaFoldDB" id="A0A0S4XFZ3"/>
<gene>
    <name evidence="3" type="ORF">RD1301_v1_2820015</name>
    <name evidence="2" type="ORF">TF3108_v1_100027</name>
</gene>
<name>A0A0S4XFZ3_RALSL</name>
<dbReference type="EMBL" id="LN899822">
    <property type="protein sequence ID" value="CUV62877.1"/>
    <property type="molecule type" value="Genomic_DNA"/>
</dbReference>
<organism evidence="3">
    <name type="scientific">Ralstonia solanacearum</name>
    <name type="common">Pseudomonas solanacearum</name>
    <dbReference type="NCBI Taxonomy" id="305"/>
    <lineage>
        <taxon>Bacteria</taxon>
        <taxon>Pseudomonadati</taxon>
        <taxon>Pseudomonadota</taxon>
        <taxon>Betaproteobacteria</taxon>
        <taxon>Burkholderiales</taxon>
        <taxon>Burkholderiaceae</taxon>
        <taxon>Ralstonia</taxon>
        <taxon>Ralstonia solanacearum species complex</taxon>
    </lineage>
</organism>
<proteinExistence type="predicted"/>
<accession>A0A0S4XFZ3</accession>
<feature type="region of interest" description="Disordered" evidence="1">
    <location>
        <begin position="27"/>
        <end position="53"/>
    </location>
</feature>
<evidence type="ECO:0000256" key="1">
    <source>
        <dbReference type="SAM" id="MobiDB-lite"/>
    </source>
</evidence>
<evidence type="ECO:0000313" key="3">
    <source>
        <dbReference type="EMBL" id="CUV62877.1"/>
    </source>
</evidence>
<evidence type="ECO:0000313" key="2">
    <source>
        <dbReference type="EMBL" id="CUV38273.1"/>
    </source>
</evidence>
<sequence length="53" mass="5971">MGMPSRPRVGDVAKFNVCRPLVSIVRHPGPYPGKNQHKRERYEATGKLDTVSH</sequence>
<dbReference type="EMBL" id="LN899826">
    <property type="protein sequence ID" value="CUV38273.1"/>
    <property type="molecule type" value="Genomic_DNA"/>
</dbReference>
<reference evidence="3" key="1">
    <citation type="submission" date="2015-10" db="EMBL/GenBank/DDBJ databases">
        <authorList>
            <person name="Gilbert D.G."/>
        </authorList>
    </citation>
    <scope>NUCLEOTIDE SEQUENCE</scope>
    <source>
        <strain evidence="3">Phyl III-seqv23</strain>
    </source>
</reference>
<protein>
    <submittedName>
        <fullName evidence="3">Uncharacterized protein</fullName>
    </submittedName>
</protein>
<feature type="compositionally biased region" description="Basic and acidic residues" evidence="1">
    <location>
        <begin position="40"/>
        <end position="53"/>
    </location>
</feature>